<dbReference type="AlphaFoldDB" id="A0A1D1UWU2"/>
<protein>
    <submittedName>
        <fullName evidence="1">Uncharacterized protein</fullName>
    </submittedName>
</protein>
<sequence length="78" mass="8592">MGCKNPTVQPFGTRCSGSGCPLARHNGNTATFGLARNIAVAWNCNRNRSEINKQVQDDKKGTKKNTCWANYAEHEADH</sequence>
<evidence type="ECO:0000313" key="2">
    <source>
        <dbReference type="Proteomes" id="UP000186922"/>
    </source>
</evidence>
<comment type="caution">
    <text evidence="1">The sequence shown here is derived from an EMBL/GenBank/DDBJ whole genome shotgun (WGS) entry which is preliminary data.</text>
</comment>
<organism evidence="1 2">
    <name type="scientific">Ramazzottius varieornatus</name>
    <name type="common">Water bear</name>
    <name type="synonym">Tardigrade</name>
    <dbReference type="NCBI Taxonomy" id="947166"/>
    <lineage>
        <taxon>Eukaryota</taxon>
        <taxon>Metazoa</taxon>
        <taxon>Ecdysozoa</taxon>
        <taxon>Tardigrada</taxon>
        <taxon>Eutardigrada</taxon>
        <taxon>Parachela</taxon>
        <taxon>Hypsibioidea</taxon>
        <taxon>Ramazzottiidae</taxon>
        <taxon>Ramazzottius</taxon>
    </lineage>
</organism>
<keyword evidence="2" id="KW-1185">Reference proteome</keyword>
<reference evidence="1 2" key="1">
    <citation type="journal article" date="2016" name="Nat. Commun.">
        <title>Extremotolerant tardigrade genome and improved radiotolerance of human cultured cells by tardigrade-unique protein.</title>
        <authorList>
            <person name="Hashimoto T."/>
            <person name="Horikawa D.D."/>
            <person name="Saito Y."/>
            <person name="Kuwahara H."/>
            <person name="Kozuka-Hata H."/>
            <person name="Shin-I T."/>
            <person name="Minakuchi Y."/>
            <person name="Ohishi K."/>
            <person name="Motoyama A."/>
            <person name="Aizu T."/>
            <person name="Enomoto A."/>
            <person name="Kondo K."/>
            <person name="Tanaka S."/>
            <person name="Hara Y."/>
            <person name="Koshikawa S."/>
            <person name="Sagara H."/>
            <person name="Miura T."/>
            <person name="Yokobori S."/>
            <person name="Miyagawa K."/>
            <person name="Suzuki Y."/>
            <person name="Kubo T."/>
            <person name="Oyama M."/>
            <person name="Kohara Y."/>
            <person name="Fujiyama A."/>
            <person name="Arakawa K."/>
            <person name="Katayama T."/>
            <person name="Toyoda A."/>
            <person name="Kunieda T."/>
        </authorList>
    </citation>
    <scope>NUCLEOTIDE SEQUENCE [LARGE SCALE GENOMIC DNA]</scope>
    <source>
        <strain evidence="1 2">YOKOZUNA-1</strain>
    </source>
</reference>
<gene>
    <name evidence="1" type="primary">RvY_04269-1</name>
    <name evidence="1" type="synonym">RvY_04269.1</name>
    <name evidence="1" type="ORF">RvY_04269</name>
</gene>
<accession>A0A1D1UWU2</accession>
<dbReference type="Proteomes" id="UP000186922">
    <property type="component" value="Unassembled WGS sequence"/>
</dbReference>
<dbReference type="EMBL" id="BDGG01000002">
    <property type="protein sequence ID" value="GAU92152.1"/>
    <property type="molecule type" value="Genomic_DNA"/>
</dbReference>
<proteinExistence type="predicted"/>
<evidence type="ECO:0000313" key="1">
    <source>
        <dbReference type="EMBL" id="GAU92152.1"/>
    </source>
</evidence>
<name>A0A1D1UWU2_RAMVA</name>